<feature type="transmembrane region" description="Helical" evidence="1">
    <location>
        <begin position="94"/>
        <end position="119"/>
    </location>
</feature>
<proteinExistence type="predicted"/>
<dbReference type="RefSeq" id="WP_229981483.1">
    <property type="nucleotide sequence ID" value="NZ_JAJJPB010000011.1"/>
</dbReference>
<reference evidence="2" key="1">
    <citation type="submission" date="2021-11" db="EMBL/GenBank/DDBJ databases">
        <authorList>
            <person name="Qingchun L."/>
            <person name="Dong Z."/>
            <person name="Zongwei Q."/>
            <person name="Jia Z."/>
            <person name="Duotao L."/>
        </authorList>
    </citation>
    <scope>NUCLEOTIDE SEQUENCE</scope>
    <source>
        <strain evidence="2">WLY-B-L2</strain>
    </source>
</reference>
<feature type="transmembrane region" description="Helical" evidence="1">
    <location>
        <begin position="12"/>
        <end position="31"/>
    </location>
</feature>
<keyword evidence="3" id="KW-1185">Reference proteome</keyword>
<accession>A0ABS8N7T9</accession>
<organism evidence="2 3">
    <name type="scientific">Clostridium aromativorans</name>
    <dbReference type="NCBI Taxonomy" id="2836848"/>
    <lineage>
        <taxon>Bacteria</taxon>
        <taxon>Bacillati</taxon>
        <taxon>Bacillota</taxon>
        <taxon>Clostridia</taxon>
        <taxon>Eubacteriales</taxon>
        <taxon>Clostridiaceae</taxon>
        <taxon>Clostridium</taxon>
    </lineage>
</organism>
<dbReference type="EMBL" id="JAJJPB010000011">
    <property type="protein sequence ID" value="MCC9295145.1"/>
    <property type="molecule type" value="Genomic_DNA"/>
</dbReference>
<comment type="caution">
    <text evidence="2">The sequence shown here is derived from an EMBL/GenBank/DDBJ whole genome shotgun (WGS) entry which is preliminary data.</text>
</comment>
<protein>
    <recommendedName>
        <fullName evidence="4">ABC transporter permease</fullName>
    </recommendedName>
</protein>
<sequence length="274" mass="30881">MFKFVKYDLQGCFKDFIIMICTIIILNILLFTRINTWTWEPQLIVFLNLAINFAAGIVVIIWNIRLFSRDIYEDTAYLVFTTPKSGVNILMNKIITAILQCLIISFFSLAFTAILIQILKLTPGFALYTGISFSQIFSAVTLQFIVYSILILVIVYISFLLTVYLSLALGRVAIKNRKLGKIGTFGIFIVLCIIQAKIENLFSSVFPQGFMLRIFNFDNGEPLIKSTVNTFANPSNIFSSGVVNLNVAETAVSLIFIAAMFYATAYLIENKLDL</sequence>
<keyword evidence="1" id="KW-0472">Membrane</keyword>
<evidence type="ECO:0000313" key="3">
    <source>
        <dbReference type="Proteomes" id="UP001165422"/>
    </source>
</evidence>
<evidence type="ECO:0000256" key="1">
    <source>
        <dbReference type="SAM" id="Phobius"/>
    </source>
</evidence>
<feature type="transmembrane region" description="Helical" evidence="1">
    <location>
        <begin position="179"/>
        <end position="198"/>
    </location>
</feature>
<keyword evidence="1" id="KW-0812">Transmembrane</keyword>
<evidence type="ECO:0000313" key="2">
    <source>
        <dbReference type="EMBL" id="MCC9295145.1"/>
    </source>
</evidence>
<feature type="transmembrane region" description="Helical" evidence="1">
    <location>
        <begin position="43"/>
        <end position="64"/>
    </location>
</feature>
<evidence type="ECO:0008006" key="4">
    <source>
        <dbReference type="Google" id="ProtNLM"/>
    </source>
</evidence>
<feature type="transmembrane region" description="Helical" evidence="1">
    <location>
        <begin position="250"/>
        <end position="268"/>
    </location>
</feature>
<dbReference type="Proteomes" id="UP001165422">
    <property type="component" value="Unassembled WGS sequence"/>
</dbReference>
<feature type="transmembrane region" description="Helical" evidence="1">
    <location>
        <begin position="144"/>
        <end position="167"/>
    </location>
</feature>
<keyword evidence="1" id="KW-1133">Transmembrane helix</keyword>
<name>A0ABS8N7T9_9CLOT</name>
<gene>
    <name evidence="2" type="ORF">LN736_09790</name>
</gene>